<dbReference type="PROSITE" id="PS50109">
    <property type="entry name" value="HIS_KIN"/>
    <property type="match status" value="1"/>
</dbReference>
<keyword evidence="4" id="KW-0808">Transferase</keyword>
<accession>A0A7K3NGB7</accession>
<dbReference type="Pfam" id="PF00072">
    <property type="entry name" value="Response_reg"/>
    <property type="match status" value="1"/>
</dbReference>
<dbReference type="InterPro" id="IPR002545">
    <property type="entry name" value="CheW-lke_dom"/>
</dbReference>
<dbReference type="PROSITE" id="PS50894">
    <property type="entry name" value="HPT"/>
    <property type="match status" value="2"/>
</dbReference>
<dbReference type="PANTHER" id="PTHR43395:SF1">
    <property type="entry name" value="CHEMOTAXIS PROTEIN CHEA"/>
    <property type="match status" value="1"/>
</dbReference>
<feature type="domain" description="Response regulatory" evidence="10">
    <location>
        <begin position="868"/>
        <end position="984"/>
    </location>
</feature>
<dbReference type="Gene3D" id="2.30.30.40">
    <property type="entry name" value="SH3 Domains"/>
    <property type="match status" value="1"/>
</dbReference>
<dbReference type="AlphaFoldDB" id="A0A7K3NGB7"/>
<dbReference type="Gene3D" id="1.20.120.160">
    <property type="entry name" value="HPT domain"/>
    <property type="match status" value="2"/>
</dbReference>
<feature type="region of interest" description="Disordered" evidence="8">
    <location>
        <begin position="138"/>
        <end position="199"/>
    </location>
</feature>
<evidence type="ECO:0000256" key="2">
    <source>
        <dbReference type="ARBA" id="ARBA00012438"/>
    </source>
</evidence>
<protein>
    <recommendedName>
        <fullName evidence="2">histidine kinase</fullName>
        <ecNumber evidence="2">2.7.13.3</ecNumber>
    </recommendedName>
</protein>
<dbReference type="InterPro" id="IPR003594">
    <property type="entry name" value="HATPase_dom"/>
</dbReference>
<sequence>MSPSDEPADLSMLEFFHSELVPAVASLQTGLTALLDGRESASEAAPSLVRSAGSIKAAAHIAGLAGTSALARAMEDVLEAARRDGRLPGRNADEALVAATAALVRLSRREAKDIPQAAAAEAEGLADLAMVLSRAAREPSDSIPGAEGGASLPSATTPGSASEPASASAPEPAPAQGPSRTSGSTSGSTSGPPPEPAAAECHADLSMLDLFRMELETNAAVLDAGLVALEADQRPELVEPLMRAAHSVKGAARIVGLPLAVELAHAMEDLLEACRQGRTHLETGHIDLLLAGNDVFSRLAGRPTGEIPADLAAMAGRIAELQGLLHQGLTESGPPPAAGVAAPTASDGQSAPAGPSPPPEQAPPATTGRSVPAAPAARPGPAEAGTPTGDSLVRISAANLNRFMGLAGECLVEARSLASMNGIFQRLKAGQDALSGVLAALREAVTAGEGAQNRPMPSGPGETVGCGERLAQAGRLLAGSREVLIQGMERFDLFSRRLENLSDRLYNEVVDSRMRRFSDGLHGFPRMVRDLARELGKRVSFTVAGQATKVDREILERLEAPLTHLLRNALDHGLEAPEERARLGKPETGVLTLSARHYAGMLAITVADDGRGLDPERIRDKVLERGLASPEMAAALSDAELMDFLFLPGFSTAGKVTEISGRGVGLDVVHSMVRDVGGQVRAESRPGQGMTFFLRLPLTLSVVRTLLVDVSGEAYAMPLTRIDRIVSLDKEEISELEGRQFCVFEGDTIGLVPAWRILGARGGQEAAAPAGNAGNRPGIAVVVISDRLNRYGMVVEDFLGERDLVVKPLDPRLGKVPCVSAASVMEDGSPVLILDVDDMVRAVDNLLSRGRLDRVGEASTRQSGRTKRILVVDDSLTVRETQRRLLSNRGYEVETAVDGMDGLNALRGHDFDLAVTDVDMPRMTGIELVRQIRADARLAGLPVMIVSYKDREEDRMQGLHAGADYYLSKGSFQDESLLSAVADLIGEPEA</sequence>
<dbReference type="Proteomes" id="UP000469724">
    <property type="component" value="Unassembled WGS sequence"/>
</dbReference>
<comment type="caution">
    <text evidence="13">The sequence shown here is derived from an EMBL/GenBank/DDBJ whole genome shotgun (WGS) entry which is preliminary data.</text>
</comment>
<keyword evidence="5" id="KW-0418">Kinase</keyword>
<feature type="compositionally biased region" description="Low complexity" evidence="8">
    <location>
        <begin position="338"/>
        <end position="353"/>
    </location>
</feature>
<dbReference type="PANTHER" id="PTHR43395">
    <property type="entry name" value="SENSOR HISTIDINE KINASE CHEA"/>
    <property type="match status" value="1"/>
</dbReference>
<dbReference type="SMART" id="SM00387">
    <property type="entry name" value="HATPase_c"/>
    <property type="match status" value="1"/>
</dbReference>
<dbReference type="SUPFAM" id="SSF47226">
    <property type="entry name" value="Histidine-containing phosphotransfer domain, HPT domain"/>
    <property type="match status" value="2"/>
</dbReference>
<dbReference type="EMBL" id="JAAGRQ010000002">
    <property type="protein sequence ID" value="NDY55232.1"/>
    <property type="molecule type" value="Genomic_DNA"/>
</dbReference>
<dbReference type="CDD" id="cd16916">
    <property type="entry name" value="HATPase_CheA-like"/>
    <property type="match status" value="1"/>
</dbReference>
<dbReference type="InterPro" id="IPR011006">
    <property type="entry name" value="CheY-like_superfamily"/>
</dbReference>
<feature type="domain" description="HPt" evidence="12">
    <location>
        <begin position="200"/>
        <end position="303"/>
    </location>
</feature>
<dbReference type="InterPro" id="IPR051315">
    <property type="entry name" value="Bact_Chemotaxis_CheA"/>
</dbReference>
<dbReference type="GO" id="GO:0006935">
    <property type="term" value="P:chemotaxis"/>
    <property type="evidence" value="ECO:0007669"/>
    <property type="project" value="InterPro"/>
</dbReference>
<comment type="caution">
    <text evidence="6">Lacks conserved residue(s) required for the propagation of feature annotation.</text>
</comment>
<feature type="domain" description="CheW-like" evidence="11">
    <location>
        <begin position="702"/>
        <end position="845"/>
    </location>
</feature>
<evidence type="ECO:0000313" key="13">
    <source>
        <dbReference type="EMBL" id="NDY55232.1"/>
    </source>
</evidence>
<keyword evidence="3 7" id="KW-0597">Phosphoprotein</keyword>
<name>A0A7K3NGB7_9BACT</name>
<evidence type="ECO:0000259" key="10">
    <source>
        <dbReference type="PROSITE" id="PS50110"/>
    </source>
</evidence>
<dbReference type="PROSITE" id="PS50851">
    <property type="entry name" value="CHEW"/>
    <property type="match status" value="1"/>
</dbReference>
<dbReference type="InterPro" id="IPR008207">
    <property type="entry name" value="Sig_transdc_His_kin_Hpt_dom"/>
</dbReference>
<dbReference type="Pfam" id="PF01584">
    <property type="entry name" value="CheW"/>
    <property type="match status" value="1"/>
</dbReference>
<dbReference type="InterPro" id="IPR036061">
    <property type="entry name" value="CheW-like_dom_sf"/>
</dbReference>
<evidence type="ECO:0000256" key="8">
    <source>
        <dbReference type="SAM" id="MobiDB-lite"/>
    </source>
</evidence>
<proteinExistence type="predicted"/>
<feature type="domain" description="Histidine kinase" evidence="9">
    <location>
        <begin position="495"/>
        <end position="700"/>
    </location>
</feature>
<dbReference type="Pfam" id="PF02518">
    <property type="entry name" value="HATPase_c"/>
    <property type="match status" value="1"/>
</dbReference>
<dbReference type="SMART" id="SM00073">
    <property type="entry name" value="HPT"/>
    <property type="match status" value="2"/>
</dbReference>
<dbReference type="InterPro" id="IPR036641">
    <property type="entry name" value="HPT_dom_sf"/>
</dbReference>
<comment type="catalytic activity">
    <reaction evidence="1">
        <text>ATP + protein L-histidine = ADP + protein N-phospho-L-histidine.</text>
        <dbReference type="EC" id="2.7.13.3"/>
    </reaction>
</comment>
<evidence type="ECO:0000259" key="9">
    <source>
        <dbReference type="PROSITE" id="PS50109"/>
    </source>
</evidence>
<dbReference type="PRINTS" id="PR00344">
    <property type="entry name" value="BCTRLSENSOR"/>
</dbReference>
<dbReference type="InterPro" id="IPR005467">
    <property type="entry name" value="His_kinase_dom"/>
</dbReference>
<feature type="modified residue" description="Phosphohistidine" evidence="6">
    <location>
        <position position="246"/>
    </location>
</feature>
<dbReference type="CDD" id="cd00088">
    <property type="entry name" value="HPT"/>
    <property type="match status" value="1"/>
</dbReference>
<dbReference type="InterPro" id="IPR036890">
    <property type="entry name" value="HATPase_C_sf"/>
</dbReference>
<organism evidence="13 14">
    <name type="scientific">Desulfolutivibrio sulfodismutans</name>
    <dbReference type="NCBI Taxonomy" id="63561"/>
    <lineage>
        <taxon>Bacteria</taxon>
        <taxon>Pseudomonadati</taxon>
        <taxon>Thermodesulfobacteriota</taxon>
        <taxon>Desulfovibrionia</taxon>
        <taxon>Desulfovibrionales</taxon>
        <taxon>Desulfovibrionaceae</taxon>
        <taxon>Desulfolutivibrio</taxon>
    </lineage>
</organism>
<evidence type="ECO:0000259" key="11">
    <source>
        <dbReference type="PROSITE" id="PS50851"/>
    </source>
</evidence>
<evidence type="ECO:0000256" key="1">
    <source>
        <dbReference type="ARBA" id="ARBA00000085"/>
    </source>
</evidence>
<dbReference type="Gene3D" id="3.40.50.2300">
    <property type="match status" value="1"/>
</dbReference>
<keyword evidence="14" id="KW-1185">Reference proteome</keyword>
<feature type="compositionally biased region" description="Low complexity" evidence="8">
    <location>
        <begin position="153"/>
        <end position="190"/>
    </location>
</feature>
<dbReference type="EC" id="2.7.13.3" evidence="2"/>
<evidence type="ECO:0000259" key="12">
    <source>
        <dbReference type="PROSITE" id="PS50894"/>
    </source>
</evidence>
<gene>
    <name evidence="13" type="ORF">G3N56_00540</name>
</gene>
<feature type="compositionally biased region" description="Low complexity" evidence="8">
    <location>
        <begin position="372"/>
        <end position="389"/>
    </location>
</feature>
<dbReference type="SMART" id="SM00260">
    <property type="entry name" value="CheW"/>
    <property type="match status" value="1"/>
</dbReference>
<reference evidence="13 14" key="1">
    <citation type="submission" date="2020-02" db="EMBL/GenBank/DDBJ databases">
        <title>Comparative genomics of sulfur disproportionating microorganisms.</title>
        <authorList>
            <person name="Ward L.M."/>
            <person name="Bertran E."/>
            <person name="Johnston D.T."/>
        </authorList>
    </citation>
    <scope>NUCLEOTIDE SEQUENCE [LARGE SCALE GENOMIC DNA]</scope>
    <source>
        <strain evidence="13 14">DSM 3696</strain>
    </source>
</reference>
<evidence type="ECO:0000313" key="14">
    <source>
        <dbReference type="Proteomes" id="UP000469724"/>
    </source>
</evidence>
<feature type="domain" description="HPt" evidence="12">
    <location>
        <begin position="5"/>
        <end position="114"/>
    </location>
</feature>
<evidence type="ECO:0000256" key="4">
    <source>
        <dbReference type="ARBA" id="ARBA00022679"/>
    </source>
</evidence>
<dbReference type="InterPro" id="IPR001789">
    <property type="entry name" value="Sig_transdc_resp-reg_receiver"/>
</dbReference>
<dbReference type="PROSITE" id="PS50110">
    <property type="entry name" value="RESPONSE_REGULATORY"/>
    <property type="match status" value="1"/>
</dbReference>
<dbReference type="GO" id="GO:0000155">
    <property type="term" value="F:phosphorelay sensor kinase activity"/>
    <property type="evidence" value="ECO:0007669"/>
    <property type="project" value="UniProtKB-ARBA"/>
</dbReference>
<feature type="region of interest" description="Disordered" evidence="8">
    <location>
        <begin position="327"/>
        <end position="389"/>
    </location>
</feature>
<dbReference type="SUPFAM" id="SSF55874">
    <property type="entry name" value="ATPase domain of HSP90 chaperone/DNA topoisomerase II/histidine kinase"/>
    <property type="match status" value="1"/>
</dbReference>
<dbReference type="Pfam" id="PF01627">
    <property type="entry name" value="Hpt"/>
    <property type="match status" value="1"/>
</dbReference>
<dbReference type="InterPro" id="IPR004358">
    <property type="entry name" value="Sig_transdc_His_kin-like_C"/>
</dbReference>
<dbReference type="Gene3D" id="3.30.565.10">
    <property type="entry name" value="Histidine kinase-like ATPase, C-terminal domain"/>
    <property type="match status" value="1"/>
</dbReference>
<feature type="modified residue" description="4-aspartylphosphate" evidence="7">
    <location>
        <position position="917"/>
    </location>
</feature>
<dbReference type="SUPFAM" id="SSF52172">
    <property type="entry name" value="CheY-like"/>
    <property type="match status" value="1"/>
</dbReference>
<evidence type="ECO:0000256" key="3">
    <source>
        <dbReference type="ARBA" id="ARBA00022553"/>
    </source>
</evidence>
<evidence type="ECO:0000256" key="7">
    <source>
        <dbReference type="PROSITE-ProRule" id="PRU00169"/>
    </source>
</evidence>
<dbReference type="SUPFAM" id="SSF50341">
    <property type="entry name" value="CheW-like"/>
    <property type="match status" value="1"/>
</dbReference>
<dbReference type="SMART" id="SM00448">
    <property type="entry name" value="REC"/>
    <property type="match status" value="1"/>
</dbReference>
<dbReference type="FunFam" id="3.30.565.10:FF:000016">
    <property type="entry name" value="Chemotaxis protein CheA, putative"/>
    <property type="match status" value="1"/>
</dbReference>
<dbReference type="RefSeq" id="WP_163300287.1">
    <property type="nucleotide sequence ID" value="NZ_JAAGRQ010000002.1"/>
</dbReference>
<evidence type="ECO:0000256" key="5">
    <source>
        <dbReference type="ARBA" id="ARBA00022777"/>
    </source>
</evidence>
<evidence type="ECO:0000256" key="6">
    <source>
        <dbReference type="PROSITE-ProRule" id="PRU00110"/>
    </source>
</evidence>